<dbReference type="CDD" id="cd01106">
    <property type="entry name" value="HTH_TipAL-Mta"/>
    <property type="match status" value="1"/>
</dbReference>
<reference evidence="6 7" key="1">
    <citation type="submission" date="2020-08" db="EMBL/GenBank/DDBJ databases">
        <title>Genome sequence of Acidovorax monticola KACC 19171T.</title>
        <authorList>
            <person name="Hyun D.-W."/>
            <person name="Bae J.-W."/>
        </authorList>
    </citation>
    <scope>NUCLEOTIDE SEQUENCE [LARGE SCALE GENOMIC DNA]</scope>
    <source>
        <strain evidence="6 7">KACC 19171</strain>
    </source>
</reference>
<dbReference type="GO" id="GO:0003700">
    <property type="term" value="F:DNA-binding transcription factor activity"/>
    <property type="evidence" value="ECO:0007669"/>
    <property type="project" value="InterPro"/>
</dbReference>
<keyword evidence="1" id="KW-0678">Repressor</keyword>
<gene>
    <name evidence="6" type="ORF">H9L24_05945</name>
</gene>
<proteinExistence type="predicted"/>
<dbReference type="AlphaFoldDB" id="A0A7H0HIN2"/>
<evidence type="ECO:0000256" key="3">
    <source>
        <dbReference type="ARBA" id="ARBA00023125"/>
    </source>
</evidence>
<evidence type="ECO:0000256" key="1">
    <source>
        <dbReference type="ARBA" id="ARBA00022491"/>
    </source>
</evidence>
<name>A0A7H0HIN2_9BURK</name>
<dbReference type="SMART" id="SM00422">
    <property type="entry name" value="HTH_MERR"/>
    <property type="match status" value="1"/>
</dbReference>
<sequence>MLLKVGELARRAGLTVRTLHHYDEIGLLKPSGRSESGYRLYSQSDVQRLHAIQTLRHLGLALADIAGLLGGDGVEPERIIAQQIRALDQQIDQATELRARLALLRDGLAAGTEPDMGNWLDALSLMTTYGKYFSAAELKRIFENWRHIEADWLVVRDLVRDAMERQVPVDTPEVQALAYRWMALMLYWMDGDLDLLERWGHMFRTEPSTQGRNHAPPGDMIAFIEAAIQLRMDLLAKYLDRADLRRLGYVPHTHWAALERDTQRLLEQRQPPHGSEAMAAALRWNALFDTLARHDPALRHKLLTASASEPLLQAGSPLSVPVRTYLLSSLAFAQRRHAALDPHAT</sequence>
<dbReference type="SUPFAM" id="SSF46955">
    <property type="entry name" value="Putative DNA-binding domain"/>
    <property type="match status" value="1"/>
</dbReference>
<dbReference type="PANTHER" id="PTHR30204:SF69">
    <property type="entry name" value="MERR-FAMILY TRANSCRIPTIONAL REGULATOR"/>
    <property type="match status" value="1"/>
</dbReference>
<accession>A0A7H0HIN2</accession>
<keyword evidence="7" id="KW-1185">Reference proteome</keyword>
<feature type="domain" description="HTH merR-type" evidence="5">
    <location>
        <begin position="2"/>
        <end position="71"/>
    </location>
</feature>
<evidence type="ECO:0000256" key="4">
    <source>
        <dbReference type="ARBA" id="ARBA00023163"/>
    </source>
</evidence>
<dbReference type="Gene3D" id="1.10.1660.10">
    <property type="match status" value="1"/>
</dbReference>
<dbReference type="InterPro" id="IPR000551">
    <property type="entry name" value="MerR-type_HTH_dom"/>
</dbReference>
<evidence type="ECO:0000259" key="5">
    <source>
        <dbReference type="PROSITE" id="PS50937"/>
    </source>
</evidence>
<dbReference type="PANTHER" id="PTHR30204">
    <property type="entry name" value="REDOX-CYCLING DRUG-SENSING TRANSCRIPTIONAL ACTIVATOR SOXR"/>
    <property type="match status" value="1"/>
</dbReference>
<dbReference type="RefSeq" id="WP_187737379.1">
    <property type="nucleotide sequence ID" value="NZ_CP060790.1"/>
</dbReference>
<keyword evidence="4" id="KW-0804">Transcription</keyword>
<protein>
    <submittedName>
        <fullName evidence="6">MerR family transcriptional regulator</fullName>
    </submittedName>
</protein>
<evidence type="ECO:0000256" key="2">
    <source>
        <dbReference type="ARBA" id="ARBA00023015"/>
    </source>
</evidence>
<evidence type="ECO:0000313" key="6">
    <source>
        <dbReference type="EMBL" id="QNP60398.1"/>
    </source>
</evidence>
<dbReference type="PRINTS" id="PR00040">
    <property type="entry name" value="HTHMERR"/>
</dbReference>
<dbReference type="GO" id="GO:0003677">
    <property type="term" value="F:DNA binding"/>
    <property type="evidence" value="ECO:0007669"/>
    <property type="project" value="UniProtKB-KW"/>
</dbReference>
<dbReference type="Pfam" id="PF07739">
    <property type="entry name" value="TipAS"/>
    <property type="match status" value="1"/>
</dbReference>
<dbReference type="InterPro" id="IPR012925">
    <property type="entry name" value="TipAS_dom"/>
</dbReference>
<dbReference type="Proteomes" id="UP000516057">
    <property type="component" value="Chromosome"/>
</dbReference>
<dbReference type="PROSITE" id="PS50937">
    <property type="entry name" value="HTH_MERR_2"/>
    <property type="match status" value="1"/>
</dbReference>
<dbReference type="KEGG" id="amon:H9L24_05945"/>
<dbReference type="InterPro" id="IPR047057">
    <property type="entry name" value="MerR_fam"/>
</dbReference>
<dbReference type="PROSITE" id="PS00552">
    <property type="entry name" value="HTH_MERR_1"/>
    <property type="match status" value="1"/>
</dbReference>
<dbReference type="EMBL" id="CP060790">
    <property type="protein sequence ID" value="QNP60398.1"/>
    <property type="molecule type" value="Genomic_DNA"/>
</dbReference>
<dbReference type="InterPro" id="IPR009061">
    <property type="entry name" value="DNA-bd_dom_put_sf"/>
</dbReference>
<organism evidence="6 7">
    <name type="scientific">Paenacidovorax monticola</name>
    <dbReference type="NCBI Taxonomy" id="1926868"/>
    <lineage>
        <taxon>Bacteria</taxon>
        <taxon>Pseudomonadati</taxon>
        <taxon>Pseudomonadota</taxon>
        <taxon>Betaproteobacteria</taxon>
        <taxon>Burkholderiales</taxon>
        <taxon>Comamonadaceae</taxon>
        <taxon>Paenacidovorax</taxon>
    </lineage>
</organism>
<dbReference type="Pfam" id="PF13411">
    <property type="entry name" value="MerR_1"/>
    <property type="match status" value="1"/>
</dbReference>
<evidence type="ECO:0000313" key="7">
    <source>
        <dbReference type="Proteomes" id="UP000516057"/>
    </source>
</evidence>
<keyword evidence="3" id="KW-0238">DNA-binding</keyword>
<keyword evidence="2" id="KW-0805">Transcription regulation</keyword>